<dbReference type="PROSITE" id="PS51257">
    <property type="entry name" value="PROKAR_LIPOPROTEIN"/>
    <property type="match status" value="1"/>
</dbReference>
<keyword evidence="3" id="KW-1185">Reference proteome</keyword>
<sequence length="72" mass="7847">MKRLMVPATAVFILVLAGCASNGGSRFVKEEKFVVDTEYVDAVNHVSRQTGVRVTWVNPPTKRVPADSGIDD</sequence>
<dbReference type="AlphaFoldDB" id="A0A1I4V4T6"/>
<reference evidence="2 3" key="1">
    <citation type="submission" date="2016-10" db="EMBL/GenBank/DDBJ databases">
        <authorList>
            <person name="de Groot N.N."/>
        </authorList>
    </citation>
    <scope>NUCLEOTIDE SEQUENCE [LARGE SCALE GENOMIC DNA]</scope>
    <source>
        <strain evidence="2 3">CGMCC 1.7659</strain>
    </source>
</reference>
<dbReference type="EMBL" id="FOVF01000001">
    <property type="protein sequence ID" value="SFM96202.1"/>
    <property type="molecule type" value="Genomic_DNA"/>
</dbReference>
<accession>A0A1I4V4T6</accession>
<evidence type="ECO:0000313" key="3">
    <source>
        <dbReference type="Proteomes" id="UP000198575"/>
    </source>
</evidence>
<dbReference type="STRING" id="578942.SAMN05216289_101123"/>
<evidence type="ECO:0000313" key="2">
    <source>
        <dbReference type="EMBL" id="SFM96202.1"/>
    </source>
</evidence>
<name>A0A1I4V4T6_9GAMM</name>
<organism evidence="2 3">
    <name type="scientific">Dokdonella immobilis</name>
    <dbReference type="NCBI Taxonomy" id="578942"/>
    <lineage>
        <taxon>Bacteria</taxon>
        <taxon>Pseudomonadati</taxon>
        <taxon>Pseudomonadota</taxon>
        <taxon>Gammaproteobacteria</taxon>
        <taxon>Lysobacterales</taxon>
        <taxon>Rhodanobacteraceae</taxon>
        <taxon>Dokdonella</taxon>
    </lineage>
</organism>
<feature type="chain" id="PRO_5011739489" evidence="1">
    <location>
        <begin position="23"/>
        <end position="72"/>
    </location>
</feature>
<dbReference type="Proteomes" id="UP000198575">
    <property type="component" value="Unassembled WGS sequence"/>
</dbReference>
<protein>
    <submittedName>
        <fullName evidence="2">Uncharacterized protein</fullName>
    </submittedName>
</protein>
<dbReference type="RefSeq" id="WP_139224791.1">
    <property type="nucleotide sequence ID" value="NZ_FOVF01000001.1"/>
</dbReference>
<evidence type="ECO:0000256" key="1">
    <source>
        <dbReference type="SAM" id="SignalP"/>
    </source>
</evidence>
<dbReference type="OrthoDB" id="6240183at2"/>
<gene>
    <name evidence="2" type="ORF">SAMN05216289_101123</name>
</gene>
<proteinExistence type="predicted"/>
<feature type="signal peptide" evidence="1">
    <location>
        <begin position="1"/>
        <end position="22"/>
    </location>
</feature>
<keyword evidence="1" id="KW-0732">Signal</keyword>